<comment type="caution">
    <text evidence="1">The sequence shown here is derived from an EMBL/GenBank/DDBJ whole genome shotgun (WGS) entry which is preliminary data.</text>
</comment>
<evidence type="ECO:0000313" key="2">
    <source>
        <dbReference type="Proteomes" id="UP000544052"/>
    </source>
</evidence>
<sequence>MDERRIPYELAQYTNINISSFEGTFKKISNFLGEQNANKALFLAVFCSFSSMAF</sequence>
<keyword evidence="2" id="KW-1185">Reference proteome</keyword>
<name>A0ABR6E889_9LACO</name>
<accession>A0ABR6E889</accession>
<reference evidence="1 2" key="1">
    <citation type="submission" date="2020-07" db="EMBL/GenBank/DDBJ databases">
        <title>Description of Limosilactobacillus balticus sp. nov., Limosilactobacillus agrestis sp. nov., Limosilactobacillus albertensis sp. nov., Limosilactobacillus rudii sp. nov., Limosilactobacillus fastidiosus sp. nov., five novel Limosilactobacillus species isolated from the vertebrate gastrointestinal tract, and proposal of 6 subspecies of Limosilactobacillus reuteri adapted to the gastrointestinal tract of specific vertebrate hosts.</title>
        <authorList>
            <person name="Li F."/>
            <person name="Cheng C."/>
            <person name="Zheng J."/>
            <person name="Quevedo R.M."/>
            <person name="Li J."/>
            <person name="Roos S."/>
            <person name="Gaenzle M.G."/>
            <person name="Walter J."/>
        </authorList>
    </citation>
    <scope>NUCLEOTIDE SEQUENCE [LARGE SCALE GENOMIC DNA]</scope>
    <source>
        <strain evidence="1 2">WF-MO7-1</strain>
    </source>
</reference>
<dbReference type="Proteomes" id="UP000544052">
    <property type="component" value="Unassembled WGS sequence"/>
</dbReference>
<gene>
    <name evidence="1" type="ORF">H5R64_04375</name>
</gene>
<organism evidence="1 2">
    <name type="scientific">Limosilactobacillus fastidiosus</name>
    <dbReference type="NCBI Taxonomy" id="2759855"/>
    <lineage>
        <taxon>Bacteria</taxon>
        <taxon>Bacillati</taxon>
        <taxon>Bacillota</taxon>
        <taxon>Bacilli</taxon>
        <taxon>Lactobacillales</taxon>
        <taxon>Lactobacillaceae</taxon>
        <taxon>Limosilactobacillus</taxon>
    </lineage>
</organism>
<proteinExistence type="predicted"/>
<protein>
    <submittedName>
        <fullName evidence="1">Uncharacterized protein</fullName>
    </submittedName>
</protein>
<dbReference type="EMBL" id="JACIUZ010000031">
    <property type="protein sequence ID" value="MBB1063019.1"/>
    <property type="molecule type" value="Genomic_DNA"/>
</dbReference>
<evidence type="ECO:0000313" key="1">
    <source>
        <dbReference type="EMBL" id="MBB1063019.1"/>
    </source>
</evidence>